<reference evidence="1 2" key="1">
    <citation type="submission" date="2016-11" db="EMBL/GenBank/DDBJ databases">
        <authorList>
            <person name="Jaros S."/>
            <person name="Januszkiewicz K."/>
            <person name="Wedrychowicz H."/>
        </authorList>
    </citation>
    <scope>NUCLEOTIDE SEQUENCE [LARGE SCALE GENOMIC DNA]</scope>
    <source>
        <strain evidence="1 2">DSM 15929</strain>
    </source>
</reference>
<name>A0A1M6UJE5_9FIRM</name>
<dbReference type="Gene3D" id="1.10.287.1060">
    <property type="entry name" value="ESAT-6-like"/>
    <property type="match status" value="1"/>
</dbReference>
<dbReference type="InterPro" id="IPR036689">
    <property type="entry name" value="ESAT-6-like_sf"/>
</dbReference>
<sequence>MSESVIRKLDTSKMDAAIKAFSEGVKEYNNIRTTVKLATTNLFLDWSGKGRNAFEKDYEAIYIQLKDIEDILYELYNALVDGLSAYISSDEALNKKMTR</sequence>
<dbReference type="EMBL" id="FRAC01000015">
    <property type="protein sequence ID" value="SHK69332.1"/>
    <property type="molecule type" value="Genomic_DNA"/>
</dbReference>
<dbReference type="AlphaFoldDB" id="A0A1M6UJE5"/>
<dbReference type="STRING" id="1121322.SAMN02745136_03115"/>
<accession>A0A1M6UJE5</accession>
<dbReference type="Proteomes" id="UP000184386">
    <property type="component" value="Unassembled WGS sequence"/>
</dbReference>
<organism evidence="1 2">
    <name type="scientific">Anaerocolumna jejuensis DSM 15929</name>
    <dbReference type="NCBI Taxonomy" id="1121322"/>
    <lineage>
        <taxon>Bacteria</taxon>
        <taxon>Bacillati</taxon>
        <taxon>Bacillota</taxon>
        <taxon>Clostridia</taxon>
        <taxon>Lachnospirales</taxon>
        <taxon>Lachnospiraceae</taxon>
        <taxon>Anaerocolumna</taxon>
    </lineage>
</organism>
<gene>
    <name evidence="1" type="ORF">SAMN02745136_03115</name>
</gene>
<evidence type="ECO:0000313" key="1">
    <source>
        <dbReference type="EMBL" id="SHK69332.1"/>
    </source>
</evidence>
<dbReference type="RefSeq" id="WP_073277532.1">
    <property type="nucleotide sequence ID" value="NZ_FRAC01000015.1"/>
</dbReference>
<proteinExistence type="predicted"/>
<evidence type="ECO:0000313" key="2">
    <source>
        <dbReference type="Proteomes" id="UP000184386"/>
    </source>
</evidence>
<protein>
    <submittedName>
        <fullName evidence="1">Proteins of 100 residues with WXG</fullName>
    </submittedName>
</protein>
<dbReference type="Pfam" id="PF06013">
    <property type="entry name" value="WXG100"/>
    <property type="match status" value="1"/>
</dbReference>
<dbReference type="InterPro" id="IPR010310">
    <property type="entry name" value="T7SS_ESAT-6-like"/>
</dbReference>
<keyword evidence="2" id="KW-1185">Reference proteome</keyword>
<dbReference type="SUPFAM" id="SSF140453">
    <property type="entry name" value="EsxAB dimer-like"/>
    <property type="match status" value="1"/>
</dbReference>